<dbReference type="SMART" id="SM00248">
    <property type="entry name" value="ANK"/>
    <property type="match status" value="9"/>
</dbReference>
<dbReference type="OrthoDB" id="8173at10239"/>
<evidence type="ECO:0000313" key="4">
    <source>
        <dbReference type="Proteomes" id="UP000168164"/>
    </source>
</evidence>
<organism evidence="3 4">
    <name type="scientific">Canarypox virus</name>
    <name type="common">CNPV</name>
    <dbReference type="NCBI Taxonomy" id="44088"/>
    <lineage>
        <taxon>Viruses</taxon>
        <taxon>Varidnaviria</taxon>
        <taxon>Bamfordvirae</taxon>
        <taxon>Nucleocytoviricota</taxon>
        <taxon>Pokkesviricetes</taxon>
        <taxon>Chitovirales</taxon>
        <taxon>Poxviridae</taxon>
        <taxon>Chordopoxvirinae</taxon>
        <taxon>Avipoxvirus</taxon>
        <taxon>Avipoxvirus canarypox</taxon>
    </lineage>
</organism>
<dbReference type="PRINTS" id="PR01415">
    <property type="entry name" value="ANKYRIN"/>
</dbReference>
<dbReference type="InterPro" id="IPR002110">
    <property type="entry name" value="Ankyrin_rpt"/>
</dbReference>
<reference evidence="3 4" key="1">
    <citation type="journal article" date="2004" name="J. Virol.">
        <title>The genome of canarypox virus.</title>
        <authorList>
            <person name="Tulman E.R."/>
            <person name="Afonso C.L."/>
            <person name="Lu Z."/>
            <person name="Zsak L."/>
            <person name="Kutish G.F."/>
            <person name="Rock D.L."/>
        </authorList>
    </citation>
    <scope>NUCLEOTIDE SEQUENCE [LARGE SCALE GENOMIC DNA]</scope>
    <source>
        <strain evidence="3">ATCC VR-111</strain>
    </source>
</reference>
<dbReference type="PANTHER" id="PTHR24126">
    <property type="entry name" value="ANKYRIN REPEAT, PH AND SEC7 DOMAIN CONTAINING PROTEIN SECG-RELATED"/>
    <property type="match status" value="1"/>
</dbReference>
<evidence type="ECO:0000256" key="1">
    <source>
        <dbReference type="ARBA" id="ARBA00022737"/>
    </source>
</evidence>
<dbReference type="PROSITE" id="PS50088">
    <property type="entry name" value="ANK_REPEAT"/>
    <property type="match status" value="2"/>
</dbReference>
<accession>Q6VZ46</accession>
<dbReference type="Gene3D" id="1.25.40.20">
    <property type="entry name" value="Ankyrin repeat-containing domain"/>
    <property type="match status" value="3"/>
</dbReference>
<dbReference type="InterPro" id="IPR018272">
    <property type="entry name" value="PRANC_domain"/>
</dbReference>
<gene>
    <name evidence="3" type="primary">CNPV301</name>
</gene>
<dbReference type="EMBL" id="AY318871">
    <property type="protein sequence ID" value="AAR83647.1"/>
    <property type="molecule type" value="Genomic_DNA"/>
</dbReference>
<keyword evidence="4" id="KW-1185">Reference proteome</keyword>
<dbReference type="Proteomes" id="UP000168164">
    <property type="component" value="Segment"/>
</dbReference>
<proteinExistence type="predicted"/>
<dbReference type="RefSeq" id="NP_955324.1">
    <property type="nucleotide sequence ID" value="NC_005309.1"/>
</dbReference>
<dbReference type="InterPro" id="IPR036770">
    <property type="entry name" value="Ankyrin_rpt-contain_sf"/>
</dbReference>
<evidence type="ECO:0000256" key="2">
    <source>
        <dbReference type="ARBA" id="ARBA00023043"/>
    </source>
</evidence>
<dbReference type="GeneID" id="2700332"/>
<dbReference type="SUPFAM" id="SSF48403">
    <property type="entry name" value="Ankyrin repeat"/>
    <property type="match status" value="1"/>
</dbReference>
<dbReference type="PANTHER" id="PTHR24126:SF14">
    <property type="entry name" value="ANK_REP_REGION DOMAIN-CONTAINING PROTEIN"/>
    <property type="match status" value="1"/>
</dbReference>
<keyword evidence="1" id="KW-0677">Repeat</keyword>
<dbReference type="Pfam" id="PF09372">
    <property type="entry name" value="PRANC"/>
    <property type="match status" value="1"/>
</dbReference>
<dbReference type="KEGG" id="vg:2700332"/>
<name>Q6VZ46_CNPV</name>
<sequence>MWTLYRAICTENIDDVMAIMNICRNNEILFYRPTYQIPYIPLHQAVDCRSVKLVEHLIKDSSVNIEDSKGITPLHIICCYPKIKEIIKFIEFEHDCYDDTLIMYKKIIKNDTYGVLLRVELIKLFLKQDTRVVDFNRLRMKIMEDEIYIANILIHHGACINCTDIEGNTPLHFAVKHNNFNLTNLLLENGAIPNIRNDDNITPLQIAINNNNIDILRILIDTCKHSNIAIDRCLIYNSIHQRNTESIKLLTDSGIDINSVDEEYDFTPLHYAASYVIDYSVVKCLIGLGADVNKKSGLFLTTPLFGSLRNKQITELLIDNGADVNCMDCNGNTPIMSLYSKYKDIKIDVIKIIVAEISIQESLKGITKECETSHNFTKDCNDSVQELTSNLGFKKNIDFINSSTILKSIKTECDSELSKMKETRINGRSMYSILIGNEKHHLYKMINTINIDKLYITDNFPLYERIINTSINNAIVKNTQMLKCFNIMNNILEDKKTDNVSWQCLPAEIKWDIVTRLSTDDVSKLLE</sequence>
<organismHost>
    <name type="scientific">Serinus</name>
    <dbReference type="NCBI Taxonomy" id="9134"/>
</organismHost>
<protein>
    <submittedName>
        <fullName evidence="3">CNPV301 ankyrin repeat protein</fullName>
    </submittedName>
</protein>
<evidence type="ECO:0000313" key="3">
    <source>
        <dbReference type="EMBL" id="AAR83647.1"/>
    </source>
</evidence>
<dbReference type="Pfam" id="PF12796">
    <property type="entry name" value="Ank_2"/>
    <property type="match status" value="2"/>
</dbReference>
<dbReference type="PROSITE" id="PS50297">
    <property type="entry name" value="ANK_REP_REGION"/>
    <property type="match status" value="2"/>
</dbReference>
<keyword evidence="2" id="KW-0040">ANK repeat</keyword>